<name>A0A2X2JR04_SPHMU</name>
<accession>A0A654DMD6</accession>
<dbReference type="InterPro" id="IPR000595">
    <property type="entry name" value="cNMP-bd_dom"/>
</dbReference>
<evidence type="ECO:0000313" key="4">
    <source>
        <dbReference type="Proteomes" id="UP000251241"/>
    </source>
</evidence>
<sequence length="189" mass="21845">MREQLLQLLREKALLNEQQLTEALTYFKPQSIKKNDHLLNEGSIADYLFFVGKGCLRLYFRNDELSTATRFMAFEHTFLTSIVSFISRQPATEFIQAVEDTEVLSISNTDFIFLRANMPGWDNFYIYILEYGLTVVNNKLSSLLTQTAKERYRDLLKNNPELIQRLSNANLAAYLAISPETLSRLKSTI</sequence>
<dbReference type="InterPro" id="IPR014710">
    <property type="entry name" value="RmlC-like_jellyroll"/>
</dbReference>
<dbReference type="GeneID" id="97180134"/>
<evidence type="ECO:0000259" key="1">
    <source>
        <dbReference type="PROSITE" id="PS50042"/>
    </source>
</evidence>
<proteinExistence type="predicted"/>
<dbReference type="EMBL" id="UAUU01000011">
    <property type="protein sequence ID" value="SPZ94476.1"/>
    <property type="molecule type" value="Genomic_DNA"/>
</dbReference>
<dbReference type="Proteomes" id="UP000251241">
    <property type="component" value="Unassembled WGS sequence"/>
</dbReference>
<reference evidence="2 4" key="1">
    <citation type="submission" date="2018-06" db="EMBL/GenBank/DDBJ databases">
        <authorList>
            <consortium name="Pathogen Informatics"/>
            <person name="Doyle S."/>
        </authorList>
    </citation>
    <scope>NUCLEOTIDE SEQUENCE [LARGE SCALE GENOMIC DNA]</scope>
    <source>
        <strain evidence="2 4">NCTC11343</strain>
    </source>
</reference>
<dbReference type="EMBL" id="CABWMV010000027">
    <property type="protein sequence ID" value="VXD07119.1"/>
    <property type="molecule type" value="Genomic_DNA"/>
</dbReference>
<gene>
    <name evidence="2" type="ORF">NCTC11343_05326</name>
    <name evidence="3" type="ORF">SPHINGO8BC_80048</name>
</gene>
<reference evidence="3 5" key="2">
    <citation type="submission" date="2019-10" db="EMBL/GenBank/DDBJ databases">
        <authorList>
            <person name="Karimi E."/>
        </authorList>
    </citation>
    <scope>NUCLEOTIDE SEQUENCE [LARGE SCALE GENOMIC DNA]</scope>
    <source>
        <strain evidence="3">Sphingobacterium sp. 8BC</strain>
    </source>
</reference>
<organism evidence="2 4">
    <name type="scientific">Sphingobacterium multivorum</name>
    <dbReference type="NCBI Taxonomy" id="28454"/>
    <lineage>
        <taxon>Bacteria</taxon>
        <taxon>Pseudomonadati</taxon>
        <taxon>Bacteroidota</taxon>
        <taxon>Sphingobacteriia</taxon>
        <taxon>Sphingobacteriales</taxon>
        <taxon>Sphingobacteriaceae</taxon>
        <taxon>Sphingobacterium</taxon>
    </lineage>
</organism>
<dbReference type="AlphaFoldDB" id="A0A2X2JR04"/>
<dbReference type="Pfam" id="PF00027">
    <property type="entry name" value="cNMP_binding"/>
    <property type="match status" value="1"/>
</dbReference>
<evidence type="ECO:0000313" key="5">
    <source>
        <dbReference type="Proteomes" id="UP000432350"/>
    </source>
</evidence>
<dbReference type="Proteomes" id="UP000432350">
    <property type="component" value="Unassembled WGS sequence"/>
</dbReference>
<dbReference type="InterPro" id="IPR018490">
    <property type="entry name" value="cNMP-bd_dom_sf"/>
</dbReference>
<protein>
    <submittedName>
        <fullName evidence="2">Cyclic nucleotide-binding domain</fullName>
    </submittedName>
</protein>
<dbReference type="Gene3D" id="2.60.120.10">
    <property type="entry name" value="Jelly Rolls"/>
    <property type="match status" value="1"/>
</dbReference>
<dbReference type="SUPFAM" id="SSF51206">
    <property type="entry name" value="cAMP-binding domain-like"/>
    <property type="match status" value="1"/>
</dbReference>
<evidence type="ECO:0000313" key="3">
    <source>
        <dbReference type="EMBL" id="VXD07119.1"/>
    </source>
</evidence>
<dbReference type="RefSeq" id="WP_070570592.1">
    <property type="nucleotide sequence ID" value="NZ_CP068086.1"/>
</dbReference>
<evidence type="ECO:0000313" key="2">
    <source>
        <dbReference type="EMBL" id="SPZ94476.1"/>
    </source>
</evidence>
<feature type="domain" description="Cyclic nucleotide-binding" evidence="1">
    <location>
        <begin position="15"/>
        <end position="111"/>
    </location>
</feature>
<dbReference type="CDD" id="cd00038">
    <property type="entry name" value="CAP_ED"/>
    <property type="match status" value="1"/>
</dbReference>
<accession>A0A2X2JR04</accession>
<dbReference type="PROSITE" id="PS50042">
    <property type="entry name" value="CNMP_BINDING_3"/>
    <property type="match status" value="1"/>
</dbReference>